<evidence type="ECO:0000313" key="2">
    <source>
        <dbReference type="Proteomes" id="UP001384579"/>
    </source>
</evidence>
<proteinExistence type="predicted"/>
<comment type="caution">
    <text evidence="1">The sequence shown here is derived from an EMBL/GenBank/DDBJ whole genome shotgun (WGS) entry which is preliminary data.</text>
</comment>
<dbReference type="RefSeq" id="WP_340524945.1">
    <property type="nucleotide sequence ID" value="NZ_JBBLXS010000268.1"/>
</dbReference>
<keyword evidence="2" id="KW-1185">Reference proteome</keyword>
<organism evidence="1 2">
    <name type="scientific">Microcoleus anatoxicus PTRS2</name>
    <dbReference type="NCBI Taxonomy" id="2705321"/>
    <lineage>
        <taxon>Bacteria</taxon>
        <taxon>Bacillati</taxon>
        <taxon>Cyanobacteriota</taxon>
        <taxon>Cyanophyceae</taxon>
        <taxon>Oscillatoriophycideae</taxon>
        <taxon>Oscillatoriales</taxon>
        <taxon>Microcoleaceae</taxon>
        <taxon>Microcoleus</taxon>
        <taxon>Microcoleus anatoxicus</taxon>
    </lineage>
</organism>
<protein>
    <recommendedName>
        <fullName evidence="3">PEP-CTERM sorting domain-containing protein</fullName>
    </recommendedName>
</protein>
<dbReference type="Proteomes" id="UP001384579">
    <property type="component" value="Unassembled WGS sequence"/>
</dbReference>
<gene>
    <name evidence="1" type="ORF">WMG39_18655</name>
</gene>
<evidence type="ECO:0008006" key="3">
    <source>
        <dbReference type="Google" id="ProtNLM"/>
    </source>
</evidence>
<dbReference type="EMBL" id="JBBLXS010000268">
    <property type="protein sequence ID" value="MEK0186855.1"/>
    <property type="molecule type" value="Genomic_DNA"/>
</dbReference>
<accession>A0ABU8YQZ2</accession>
<evidence type="ECO:0000313" key="1">
    <source>
        <dbReference type="EMBL" id="MEK0186855.1"/>
    </source>
</evidence>
<name>A0ABU8YQZ2_9CYAN</name>
<reference evidence="1 2" key="1">
    <citation type="journal article" date="2020" name="Harmful Algae">
        <title>Molecular and morphological characterization of a novel dihydroanatoxin-a producing Microcoleus species (cyanobacteria) from the Russian River, California, USA.</title>
        <authorList>
            <person name="Conklin K.Y."/>
            <person name="Stancheva R."/>
            <person name="Otten T.G."/>
            <person name="Fadness R."/>
            <person name="Boyer G.L."/>
            <person name="Read B."/>
            <person name="Zhang X."/>
            <person name="Sheath R.G."/>
        </authorList>
    </citation>
    <scope>NUCLEOTIDE SEQUENCE [LARGE SCALE GENOMIC DNA]</scope>
    <source>
        <strain evidence="1 2">PTRS2</strain>
    </source>
</reference>
<sequence>MTNILRKFTVAVTGAVVGFGLTGVNSAQAASLNFSLSFFDSTNSLVGEGSFSYDGSTAT</sequence>